<protein>
    <recommendedName>
        <fullName evidence="3">MerR family transcriptional regulator</fullName>
    </recommendedName>
</protein>
<dbReference type="Gene3D" id="1.10.1660.10">
    <property type="match status" value="1"/>
</dbReference>
<dbReference type="KEGG" id="mbry:B1812_06350"/>
<dbReference type="SUPFAM" id="SSF46955">
    <property type="entry name" value="Putative DNA-binding domain"/>
    <property type="match status" value="1"/>
</dbReference>
<dbReference type="OrthoDB" id="9800876at2"/>
<evidence type="ECO:0000313" key="2">
    <source>
        <dbReference type="Proteomes" id="UP000193978"/>
    </source>
</evidence>
<dbReference type="AlphaFoldDB" id="A0A1W6MT61"/>
<dbReference type="EMBL" id="CP019948">
    <property type="protein sequence ID" value="ARN80757.1"/>
    <property type="molecule type" value="Genomic_DNA"/>
</dbReference>
<dbReference type="STRING" id="655015.B1812_06350"/>
<gene>
    <name evidence="1" type="ORF">B1812_06350</name>
</gene>
<sequence length="96" mass="11031">MKEQEFLHLIRLDRATLTVWIEEAWLSPSEREGERVFEEVDLARARLILDLKQELGVNDQGVGVILHLVDQVHGLRSAMRDLLGSMHEKSGAERDQ</sequence>
<dbReference type="Proteomes" id="UP000193978">
    <property type="component" value="Chromosome"/>
</dbReference>
<dbReference type="RefSeq" id="WP_085770835.1">
    <property type="nucleotide sequence ID" value="NZ_AP027149.1"/>
</dbReference>
<proteinExistence type="predicted"/>
<evidence type="ECO:0000313" key="1">
    <source>
        <dbReference type="EMBL" id="ARN80757.1"/>
    </source>
</evidence>
<evidence type="ECO:0008006" key="3">
    <source>
        <dbReference type="Google" id="ProtNLM"/>
    </source>
</evidence>
<dbReference type="InterPro" id="IPR009061">
    <property type="entry name" value="DNA-bd_dom_put_sf"/>
</dbReference>
<keyword evidence="2" id="KW-1185">Reference proteome</keyword>
<name>A0A1W6MT61_9HYPH</name>
<accession>A0A1W6MT61</accession>
<reference evidence="1 2" key="1">
    <citation type="submission" date="2017-02" db="EMBL/GenBank/DDBJ databases">
        <authorList>
            <person name="Peterson S.W."/>
        </authorList>
    </citation>
    <scope>NUCLEOTIDE SEQUENCE [LARGE SCALE GENOMIC DNA]</scope>
    <source>
        <strain evidence="1 2">S285</strain>
    </source>
</reference>
<dbReference type="Pfam" id="PF13591">
    <property type="entry name" value="MerR_2"/>
    <property type="match status" value="1"/>
</dbReference>
<organism evidence="1 2">
    <name type="scientific">Methylocystis bryophila</name>
    <dbReference type="NCBI Taxonomy" id="655015"/>
    <lineage>
        <taxon>Bacteria</taxon>
        <taxon>Pseudomonadati</taxon>
        <taxon>Pseudomonadota</taxon>
        <taxon>Alphaproteobacteria</taxon>
        <taxon>Hyphomicrobiales</taxon>
        <taxon>Methylocystaceae</taxon>
        <taxon>Methylocystis</taxon>
    </lineage>
</organism>